<dbReference type="OrthoDB" id="9803333at2"/>
<evidence type="ECO:0000256" key="1">
    <source>
        <dbReference type="ARBA" id="ARBA00006484"/>
    </source>
</evidence>
<dbReference type="InterPro" id="IPR057326">
    <property type="entry name" value="KR_dom"/>
</dbReference>
<name>A0A1M5YN48_9FIRM</name>
<reference evidence="4 5" key="1">
    <citation type="submission" date="2016-11" db="EMBL/GenBank/DDBJ databases">
        <authorList>
            <person name="Jaros S."/>
            <person name="Januszkiewicz K."/>
            <person name="Wedrychowicz H."/>
        </authorList>
    </citation>
    <scope>NUCLEOTIDE SEQUENCE [LARGE SCALE GENOMIC DNA]</scope>
    <source>
        <strain evidence="4 5">DSM 10068</strain>
    </source>
</reference>
<dbReference type="SMART" id="SM00822">
    <property type="entry name" value="PKS_KR"/>
    <property type="match status" value="1"/>
</dbReference>
<protein>
    <submittedName>
        <fullName evidence="4">3-oxoacyl-[acyl-carrier protein] reductase</fullName>
    </submittedName>
</protein>
<dbReference type="InterPro" id="IPR036291">
    <property type="entry name" value="NAD(P)-bd_dom_sf"/>
</dbReference>
<dbReference type="PANTHER" id="PTHR42760">
    <property type="entry name" value="SHORT-CHAIN DEHYDROGENASES/REDUCTASES FAMILY MEMBER"/>
    <property type="match status" value="1"/>
</dbReference>
<comment type="similarity">
    <text evidence="1">Belongs to the short-chain dehydrogenases/reductases (SDR) family.</text>
</comment>
<sequence>MVDYGISGKVAAVTGAGKGIGRETAIQLAKQGAAVALIGRSMSSLSLVEEEIRAFSNDVSSVECDVSCEESVNRAVGDIINKSGRIDILVNNAGIEADREPGQMGGDILMTTSVEQYHKVLDTNLIGHYNFLRAVIPHMQEQKFGRIVNVSSVTAFNGGVGSAAYVASKAGIIVQTKAFARQFGPDNIIINTVCPGMIDTPMHATTPKENFETVARMVPLRRVGKPADVAKLILFLAQEDLYMAGETIAVDGGGSMR</sequence>
<dbReference type="GO" id="GO:0016616">
    <property type="term" value="F:oxidoreductase activity, acting on the CH-OH group of donors, NAD or NADP as acceptor"/>
    <property type="evidence" value="ECO:0007669"/>
    <property type="project" value="TreeGrafter"/>
</dbReference>
<evidence type="ECO:0000259" key="3">
    <source>
        <dbReference type="SMART" id="SM00822"/>
    </source>
</evidence>
<evidence type="ECO:0000313" key="5">
    <source>
        <dbReference type="Proteomes" id="UP000183995"/>
    </source>
</evidence>
<proteinExistence type="inferred from homology"/>
<dbReference type="STRING" id="1123282.SAMN02745823_02683"/>
<dbReference type="AlphaFoldDB" id="A0A1M5YN48"/>
<accession>A0A1M5YN48</accession>
<dbReference type="Gene3D" id="3.40.50.720">
    <property type="entry name" value="NAD(P)-binding Rossmann-like Domain"/>
    <property type="match status" value="1"/>
</dbReference>
<keyword evidence="2" id="KW-0560">Oxidoreductase</keyword>
<dbReference type="PRINTS" id="PR00081">
    <property type="entry name" value="GDHRDH"/>
</dbReference>
<feature type="domain" description="Ketoreductase" evidence="3">
    <location>
        <begin position="9"/>
        <end position="196"/>
    </location>
</feature>
<dbReference type="Pfam" id="PF13561">
    <property type="entry name" value="adh_short_C2"/>
    <property type="match status" value="1"/>
</dbReference>
<dbReference type="FunFam" id="3.40.50.720:FF:000173">
    <property type="entry name" value="3-oxoacyl-[acyl-carrier protein] reductase"/>
    <property type="match status" value="1"/>
</dbReference>
<dbReference type="InterPro" id="IPR002347">
    <property type="entry name" value="SDR_fam"/>
</dbReference>
<dbReference type="Proteomes" id="UP000183995">
    <property type="component" value="Unassembled WGS sequence"/>
</dbReference>
<organism evidence="4 5">
    <name type="scientific">Sporobacter termitidis DSM 10068</name>
    <dbReference type="NCBI Taxonomy" id="1123282"/>
    <lineage>
        <taxon>Bacteria</taxon>
        <taxon>Bacillati</taxon>
        <taxon>Bacillota</taxon>
        <taxon>Clostridia</taxon>
        <taxon>Eubacteriales</taxon>
        <taxon>Oscillospiraceae</taxon>
        <taxon>Sporobacter</taxon>
    </lineage>
</organism>
<gene>
    <name evidence="4" type="ORF">SAMN02745823_02683</name>
</gene>
<keyword evidence="5" id="KW-1185">Reference proteome</keyword>
<dbReference type="EMBL" id="FQXV01000009">
    <property type="protein sequence ID" value="SHI13370.1"/>
    <property type="molecule type" value="Genomic_DNA"/>
</dbReference>
<dbReference type="SUPFAM" id="SSF51735">
    <property type="entry name" value="NAD(P)-binding Rossmann-fold domains"/>
    <property type="match status" value="1"/>
</dbReference>
<evidence type="ECO:0000256" key="2">
    <source>
        <dbReference type="ARBA" id="ARBA00023002"/>
    </source>
</evidence>
<dbReference type="PANTHER" id="PTHR42760:SF133">
    <property type="entry name" value="3-OXOACYL-[ACYL-CARRIER-PROTEIN] REDUCTASE"/>
    <property type="match status" value="1"/>
</dbReference>
<evidence type="ECO:0000313" key="4">
    <source>
        <dbReference type="EMBL" id="SHI13370.1"/>
    </source>
</evidence>
<dbReference type="PRINTS" id="PR00080">
    <property type="entry name" value="SDRFAMILY"/>
</dbReference>
<dbReference type="RefSeq" id="WP_073079865.1">
    <property type="nucleotide sequence ID" value="NZ_FQXV01000009.1"/>
</dbReference>